<dbReference type="EMBL" id="NXGH01000008">
    <property type="protein sequence ID" value="PRM90125.1"/>
    <property type="molecule type" value="Genomic_DNA"/>
</dbReference>
<evidence type="ECO:0000313" key="3">
    <source>
        <dbReference type="Proteomes" id="UP000238649"/>
    </source>
</evidence>
<gene>
    <name evidence="2" type="ORF">CJ671_03880</name>
</gene>
<dbReference type="OrthoDB" id="5346232at2"/>
<evidence type="ECO:0000313" key="2">
    <source>
        <dbReference type="EMBL" id="PRM90125.1"/>
    </source>
</evidence>
<sequence>MICRVRRGVSGLSEYLLNGKKQNSKYLRLEKDVVRPLIGDFTLFQETEKYLVKEKNWKENYMHITIGFSDSDWAKIELLETQEDKDSLLRAILNDYINHHFSSYKDEELIYYGELHYAKLKFDEDGKKRFNHCHLGISFLNPISDTKLRNLFAVNSFYDDVMARKTNFKYGFEQTKRKEIRVKNFDSQIGRDRKSWIELLDELNDREELIYFLENQMKFVEEIDYKVVNTTKNNYIKLINKSFKNEKNGTKKLQDINLQGRGFERFVDINSSEINHKNLEDMNQVELEEILSKCYEKRECDISKRRSAMTSQTLQKMYEQDEQLKKTFEKKYSQKDKKVEISSLKNLSFQQKIFYKQYQSIIEDKLQGYYVKVDDLKNITTFENRAKNIKITDFGDEIESEAINPNNQEKVKLMLEIAVAKGWDILNLEITGSDKFQIEVKKQILERIEESSKKDKFEITRSISYIDNLILDNQSKIIENEKVNDIEFIKKYLPSKVVLEFAKQKYNINFDEFDAVEDNKIKNKTNRQKPKSVIDFFTKEIGISLKEAIEISNELLKDVEIIDSDTHTENVFENSNESNKEVEVVVEDVSVVYEITKTKSKRKNSDKKFK</sequence>
<proteinExistence type="predicted"/>
<dbReference type="RefSeq" id="WP_105911415.1">
    <property type="nucleotide sequence ID" value="NZ_NXGH01000008.1"/>
</dbReference>
<dbReference type="Pfam" id="PF18821">
    <property type="entry name" value="LPD7"/>
    <property type="match status" value="1"/>
</dbReference>
<reference evidence="2 3" key="1">
    <citation type="submission" date="2017-09" db="EMBL/GenBank/DDBJ databases">
        <title>Reassesment of A. cryaerophilus.</title>
        <authorList>
            <person name="Perez-Cataluna A."/>
            <person name="Collado L."/>
            <person name="Salgado O."/>
            <person name="Lefinanco V."/>
            <person name="Figueras M.J."/>
        </authorList>
    </citation>
    <scope>NUCLEOTIDE SEQUENCE [LARGE SCALE GENOMIC DNA]</scope>
    <source>
        <strain evidence="2 3">LMG 9871</strain>
    </source>
</reference>
<name>A0A2S9SU56_9BACT</name>
<protein>
    <recommendedName>
        <fullName evidence="1">Large polyvalent protein-associated domain-containing protein</fullName>
    </recommendedName>
</protein>
<feature type="domain" description="Large polyvalent protein-associated" evidence="1">
    <location>
        <begin position="382"/>
        <end position="444"/>
    </location>
</feature>
<organism evidence="2 3">
    <name type="scientific">Aliarcobacter cryaerophilus</name>
    <dbReference type="NCBI Taxonomy" id="28198"/>
    <lineage>
        <taxon>Bacteria</taxon>
        <taxon>Pseudomonadati</taxon>
        <taxon>Campylobacterota</taxon>
        <taxon>Epsilonproteobacteria</taxon>
        <taxon>Campylobacterales</taxon>
        <taxon>Arcobacteraceae</taxon>
        <taxon>Aliarcobacter</taxon>
    </lineage>
</organism>
<dbReference type="AlphaFoldDB" id="A0A2S9SU56"/>
<evidence type="ECO:0000259" key="1">
    <source>
        <dbReference type="Pfam" id="PF18821"/>
    </source>
</evidence>
<accession>A0A2S9SU56</accession>
<comment type="caution">
    <text evidence="2">The sequence shown here is derived from an EMBL/GenBank/DDBJ whole genome shotgun (WGS) entry which is preliminary data.</text>
</comment>
<dbReference type="Proteomes" id="UP000238649">
    <property type="component" value="Unassembled WGS sequence"/>
</dbReference>
<dbReference type="InterPro" id="IPR040677">
    <property type="entry name" value="LPD7"/>
</dbReference>